<dbReference type="PANTHER" id="PTHR43047">
    <property type="entry name" value="TWO-COMPONENT HISTIDINE PROTEIN KINASE"/>
    <property type="match status" value="1"/>
</dbReference>
<dbReference type="Pfam" id="PF00497">
    <property type="entry name" value="SBP_bac_3"/>
    <property type="match status" value="2"/>
</dbReference>
<evidence type="ECO:0000313" key="24">
    <source>
        <dbReference type="Proteomes" id="UP000050564"/>
    </source>
</evidence>
<evidence type="ECO:0000256" key="4">
    <source>
        <dbReference type="ARBA" id="ARBA00022475"/>
    </source>
</evidence>
<keyword evidence="12" id="KW-0067">ATP-binding</keyword>
<keyword evidence="9" id="KW-0732">Signal</keyword>
<dbReference type="SMART" id="SM00091">
    <property type="entry name" value="PAS"/>
    <property type="match status" value="1"/>
</dbReference>
<evidence type="ECO:0000256" key="16">
    <source>
        <dbReference type="PROSITE-ProRule" id="PRU00110"/>
    </source>
</evidence>
<dbReference type="SMART" id="SM00062">
    <property type="entry name" value="PBPb"/>
    <property type="match status" value="2"/>
</dbReference>
<dbReference type="PATRIC" id="fig|86840.3.peg.5553"/>
<dbReference type="Pfam" id="PF01627">
    <property type="entry name" value="Hpt"/>
    <property type="match status" value="1"/>
</dbReference>
<evidence type="ECO:0000256" key="2">
    <source>
        <dbReference type="ARBA" id="ARBA00004429"/>
    </source>
</evidence>
<dbReference type="SUPFAM" id="SSF47384">
    <property type="entry name" value="Homodimeric domain of signal transducing histidine kinase"/>
    <property type="match status" value="1"/>
</dbReference>
<dbReference type="GO" id="GO:0000155">
    <property type="term" value="F:phosphorelay sensor kinase activity"/>
    <property type="evidence" value="ECO:0007669"/>
    <property type="project" value="InterPro"/>
</dbReference>
<dbReference type="Gene3D" id="3.40.50.2300">
    <property type="match status" value="1"/>
</dbReference>
<name>A0A0N8QWZ7_PSECA</name>
<dbReference type="SUPFAM" id="SSF53850">
    <property type="entry name" value="Periplasmic binding protein-like II"/>
    <property type="match status" value="2"/>
</dbReference>
<protein>
    <recommendedName>
        <fullName evidence="3">histidine kinase</fullName>
        <ecNumber evidence="3">2.7.13.3</ecNumber>
    </recommendedName>
</protein>
<feature type="domain" description="Response regulatory" evidence="19">
    <location>
        <begin position="989"/>
        <end position="1108"/>
    </location>
</feature>
<dbReference type="CDD" id="cd13707">
    <property type="entry name" value="PBP2_BvgS_D2"/>
    <property type="match status" value="1"/>
</dbReference>
<evidence type="ECO:0000259" key="20">
    <source>
        <dbReference type="PROSITE" id="PS50112"/>
    </source>
</evidence>
<dbReference type="Gene3D" id="1.10.287.130">
    <property type="match status" value="1"/>
</dbReference>
<dbReference type="InterPro" id="IPR000700">
    <property type="entry name" value="PAS-assoc_C"/>
</dbReference>
<evidence type="ECO:0000256" key="8">
    <source>
        <dbReference type="ARBA" id="ARBA00022692"/>
    </source>
</evidence>
<dbReference type="FunFam" id="3.30.565.10:FF:000010">
    <property type="entry name" value="Sensor histidine kinase RcsC"/>
    <property type="match status" value="1"/>
</dbReference>
<keyword evidence="7" id="KW-0808">Transferase</keyword>
<feature type="domain" description="HPt" evidence="22">
    <location>
        <begin position="1125"/>
        <end position="1218"/>
    </location>
</feature>
<dbReference type="CDD" id="cd00130">
    <property type="entry name" value="PAS"/>
    <property type="match status" value="1"/>
</dbReference>
<dbReference type="GO" id="GO:0005524">
    <property type="term" value="F:ATP binding"/>
    <property type="evidence" value="ECO:0007669"/>
    <property type="project" value="UniProtKB-KW"/>
</dbReference>
<dbReference type="SUPFAM" id="SSF55874">
    <property type="entry name" value="ATPase domain of HSP90 chaperone/DNA topoisomerase II/histidine kinase"/>
    <property type="match status" value="1"/>
</dbReference>
<dbReference type="SMART" id="SM00387">
    <property type="entry name" value="HATPase_c"/>
    <property type="match status" value="1"/>
</dbReference>
<dbReference type="InterPro" id="IPR001789">
    <property type="entry name" value="Sig_transdc_resp-reg_receiver"/>
</dbReference>
<dbReference type="Pfam" id="PF00072">
    <property type="entry name" value="Response_reg"/>
    <property type="match status" value="1"/>
</dbReference>
<dbReference type="SMART" id="SM00448">
    <property type="entry name" value="REC"/>
    <property type="match status" value="1"/>
</dbReference>
<sequence>MPNFSGFSAHREESVVVKQARIQSVVRKTGKTARDRACRMVWGLLALFFAPSVNAAQSLPFTLTAPFVASDDLVIEPQDRQWLDQHKVIRVGIAIADYEPIDITSDRNRYQGISADYLGLVSDQLNIPMQVTGFAKREEAIEALRAGKLDLLTSANGFERGVKGLAFSSEYMPDRSVVVGRGNDLSPSASLAGKKVVLLDGYADSEVVHRTYPDSEIVIAPNLYSALEALNHGEVDVFIGNEVIVRSYTALRPYLGLQIKFESRLPPVGFAFAVRQDEQRLLALIDRALDGIAPSVGREVLGRWTLGLGADVEGQRIRLTGVERLWLLKHPSVIVSTTQHPPYIYKDQNGHWVGLNVDVLARISRMTGLQFIHREVPSTQQSIEVLRAGQADMNTTLAENAERRRFLDFTYSFGGNSWVFVVRSDDSAQLSLDSLAGKVLALPARHALEDLIRLEHPLIQLRSVDTYDQGRALVESGVADATIQNEAGAYLYPSGQLKVARSVDGKWSPDRFSVIKTQPELLGILNKALEEFPVAELRSIRLKWLGSTLPQPSLWGRIPQWVFWVVALALLTGLVSLAWSSRLKVQILQRRKAERLLNDQLAFKRALLDGIPNPIYVRDLKGRMISCNSAYEQSLGISFEQMNGRRLTDVDLIPRQLAEQMHADYLTLLERHQPAFSDRTIQLSGKRMEVWQWTVPFFGADGQLQGLLGGWVDITERKLLEQQLVAARHQADQASQAKSAFLASMSHEIRTPMGAIIGLLELECAQAARQGHTPSEGLQVAHRSARELVALIGESLDLARIEAGGLQLSLAATSLRELAEEVIQLFSAQAQEKGLELRLDVSEQVEGDYWLDPLRLRQVLHNLLGNALKFTRQGGVVLRVEGADEPIDASRVRISVEDSGAGIEPERQQQIFQPFTQASDDTAARYGGSGLGLSITRQLVELMQGDIRLHSEPGKGTRITLDLPLARVSEPLLAVDEPPQPALDTRSLHLLVVDDMSANRLVLSRQLEFLGHRVVSADGGEEALAIWREAKFDAVITDCNMPGISGYALTEAIRQIEAKELRQRCPVIGCTANAMTDEAARCEQSGMDGLLIKPLSLARLAQELADVVREQTFDMGALHRMTRASPEQMQRLLSELWKNLLHEHSLLEPAVAALDWSTLSASLHRLKGAASLVDAMPLASACAALDRHVRQKYEAGVPECWSALEKTITCLRADIEAQLLEVPDVAVTKS</sequence>
<keyword evidence="14" id="KW-0902">Two-component regulatory system</keyword>
<keyword evidence="5" id="KW-0997">Cell inner membrane</keyword>
<feature type="modified residue" description="Phosphohistidine" evidence="16">
    <location>
        <position position="1164"/>
    </location>
</feature>
<comment type="caution">
    <text evidence="23">The sequence shown here is derived from an EMBL/GenBank/DDBJ whole genome shotgun (WGS) entry which is preliminary data.</text>
</comment>
<dbReference type="InterPro" id="IPR005467">
    <property type="entry name" value="His_kinase_dom"/>
</dbReference>
<dbReference type="PROSITE" id="PS50109">
    <property type="entry name" value="HIS_KIN"/>
    <property type="match status" value="1"/>
</dbReference>
<dbReference type="InterPro" id="IPR004358">
    <property type="entry name" value="Sig_transdc_His_kin-like_C"/>
</dbReference>
<keyword evidence="13" id="KW-1133">Transmembrane helix</keyword>
<evidence type="ECO:0000256" key="6">
    <source>
        <dbReference type="ARBA" id="ARBA00022553"/>
    </source>
</evidence>
<comment type="catalytic activity">
    <reaction evidence="1">
        <text>ATP + protein L-histidine = ADP + protein N-phospho-L-histidine.</text>
        <dbReference type="EC" id="2.7.13.3"/>
    </reaction>
</comment>
<dbReference type="PANTHER" id="PTHR43047:SF72">
    <property type="entry name" value="OSMOSENSING HISTIDINE PROTEIN KINASE SLN1"/>
    <property type="match status" value="1"/>
</dbReference>
<dbReference type="GO" id="GO:0005886">
    <property type="term" value="C:plasma membrane"/>
    <property type="evidence" value="ECO:0007669"/>
    <property type="project" value="UniProtKB-SubCell"/>
</dbReference>
<keyword evidence="10" id="KW-0547">Nucleotide-binding</keyword>
<proteinExistence type="predicted"/>
<evidence type="ECO:0000256" key="13">
    <source>
        <dbReference type="ARBA" id="ARBA00022989"/>
    </source>
</evidence>
<feature type="domain" description="PAC" evidence="21">
    <location>
        <begin position="674"/>
        <end position="726"/>
    </location>
</feature>
<dbReference type="CDD" id="cd13705">
    <property type="entry name" value="PBP2_BvgS_D1"/>
    <property type="match status" value="1"/>
</dbReference>
<dbReference type="CDD" id="cd17546">
    <property type="entry name" value="REC_hyHK_CKI1_RcsC-like"/>
    <property type="match status" value="1"/>
</dbReference>
<evidence type="ECO:0000313" key="23">
    <source>
        <dbReference type="EMBL" id="KPW71382.1"/>
    </source>
</evidence>
<dbReference type="SMART" id="SM00388">
    <property type="entry name" value="HisKA"/>
    <property type="match status" value="1"/>
</dbReference>
<dbReference type="EC" id="2.7.13.3" evidence="3"/>
<dbReference type="Pfam" id="PF02518">
    <property type="entry name" value="HATPase_c"/>
    <property type="match status" value="1"/>
</dbReference>
<dbReference type="Gene3D" id="3.30.565.10">
    <property type="entry name" value="Histidine kinase-like ATPase, C-terminal domain"/>
    <property type="match status" value="1"/>
</dbReference>
<dbReference type="SUPFAM" id="SSF55785">
    <property type="entry name" value="PYP-like sensor domain (PAS domain)"/>
    <property type="match status" value="1"/>
</dbReference>
<accession>A0A0N8QWZ7</accession>
<evidence type="ECO:0000256" key="14">
    <source>
        <dbReference type="ARBA" id="ARBA00023012"/>
    </source>
</evidence>
<dbReference type="InterPro" id="IPR049870">
    <property type="entry name" value="BvgS-like_periplasmic1"/>
</dbReference>
<dbReference type="CDD" id="cd00082">
    <property type="entry name" value="HisKA"/>
    <property type="match status" value="1"/>
</dbReference>
<dbReference type="GO" id="GO:0009927">
    <property type="term" value="F:histidine phosphotransfer kinase activity"/>
    <property type="evidence" value="ECO:0007669"/>
    <property type="project" value="TreeGrafter"/>
</dbReference>
<dbReference type="InterPro" id="IPR008207">
    <property type="entry name" value="Sig_transdc_His_kin_Hpt_dom"/>
</dbReference>
<keyword evidence="15" id="KW-0472">Membrane</keyword>
<dbReference type="SUPFAM" id="SSF52172">
    <property type="entry name" value="CheY-like"/>
    <property type="match status" value="1"/>
</dbReference>
<evidence type="ECO:0000256" key="5">
    <source>
        <dbReference type="ARBA" id="ARBA00022519"/>
    </source>
</evidence>
<dbReference type="SUPFAM" id="SSF47226">
    <property type="entry name" value="Histidine-containing phosphotransfer domain, HPT domain"/>
    <property type="match status" value="1"/>
</dbReference>
<evidence type="ECO:0000256" key="1">
    <source>
        <dbReference type="ARBA" id="ARBA00000085"/>
    </source>
</evidence>
<dbReference type="PRINTS" id="PR00344">
    <property type="entry name" value="BCTRLSENSOR"/>
</dbReference>
<feature type="domain" description="Histidine kinase" evidence="18">
    <location>
        <begin position="744"/>
        <end position="967"/>
    </location>
</feature>
<organism evidence="23 24">
    <name type="scientific">Pseudomonas cannabina</name>
    <dbReference type="NCBI Taxonomy" id="86840"/>
    <lineage>
        <taxon>Bacteria</taxon>
        <taxon>Pseudomonadati</taxon>
        <taxon>Pseudomonadota</taxon>
        <taxon>Gammaproteobacteria</taxon>
        <taxon>Pseudomonadales</taxon>
        <taxon>Pseudomonadaceae</taxon>
        <taxon>Pseudomonas</taxon>
    </lineage>
</organism>
<evidence type="ECO:0000256" key="11">
    <source>
        <dbReference type="ARBA" id="ARBA00022777"/>
    </source>
</evidence>
<dbReference type="InterPro" id="IPR036641">
    <property type="entry name" value="HPT_dom_sf"/>
</dbReference>
<evidence type="ECO:0000256" key="10">
    <source>
        <dbReference type="ARBA" id="ARBA00022741"/>
    </source>
</evidence>
<dbReference type="Gene3D" id="3.40.190.10">
    <property type="entry name" value="Periplasmic binding protein-like II"/>
    <property type="match status" value="4"/>
</dbReference>
<keyword evidence="6 17" id="KW-0597">Phosphoprotein</keyword>
<dbReference type="PROSITE" id="PS50894">
    <property type="entry name" value="HPT"/>
    <property type="match status" value="1"/>
</dbReference>
<keyword evidence="11 23" id="KW-0418">Kinase</keyword>
<dbReference type="InterPro" id="IPR011006">
    <property type="entry name" value="CheY-like_superfamily"/>
</dbReference>
<dbReference type="Pfam" id="PF00512">
    <property type="entry name" value="HisKA"/>
    <property type="match status" value="1"/>
</dbReference>
<dbReference type="InterPro" id="IPR049871">
    <property type="entry name" value="BvgS-like_periplasmic2"/>
</dbReference>
<dbReference type="PROSITE" id="PS50113">
    <property type="entry name" value="PAC"/>
    <property type="match status" value="1"/>
</dbReference>
<feature type="domain" description="PAS" evidence="20">
    <location>
        <begin position="600"/>
        <end position="664"/>
    </location>
</feature>
<reference evidence="23 24" key="1">
    <citation type="submission" date="2015-09" db="EMBL/GenBank/DDBJ databases">
        <title>Genome announcement of multiple Pseudomonas syringae strains.</title>
        <authorList>
            <person name="Thakur S."/>
            <person name="Wang P.W."/>
            <person name="Gong Y."/>
            <person name="Weir B.S."/>
            <person name="Guttman D.S."/>
        </authorList>
    </citation>
    <scope>NUCLEOTIDE SEQUENCE [LARGE SCALE GENOMIC DNA]</scope>
    <source>
        <strain evidence="23 24">ICMP2823</strain>
    </source>
</reference>
<keyword evidence="8" id="KW-0812">Transmembrane</keyword>
<dbReference type="NCBIfam" id="TIGR00229">
    <property type="entry name" value="sensory_box"/>
    <property type="match status" value="1"/>
</dbReference>
<dbReference type="PROSITE" id="PS50110">
    <property type="entry name" value="RESPONSE_REGULATORY"/>
    <property type="match status" value="1"/>
</dbReference>
<evidence type="ECO:0000256" key="7">
    <source>
        <dbReference type="ARBA" id="ARBA00022679"/>
    </source>
</evidence>
<evidence type="ECO:0000259" key="18">
    <source>
        <dbReference type="PROSITE" id="PS50109"/>
    </source>
</evidence>
<dbReference type="PROSITE" id="PS50112">
    <property type="entry name" value="PAS"/>
    <property type="match status" value="1"/>
</dbReference>
<evidence type="ECO:0000259" key="22">
    <source>
        <dbReference type="PROSITE" id="PS50894"/>
    </source>
</evidence>
<dbReference type="Proteomes" id="UP000050564">
    <property type="component" value="Unassembled WGS sequence"/>
</dbReference>
<dbReference type="AlphaFoldDB" id="A0A0N8QWZ7"/>
<dbReference type="InterPro" id="IPR003594">
    <property type="entry name" value="HATPase_dom"/>
</dbReference>
<dbReference type="InterPro" id="IPR000014">
    <property type="entry name" value="PAS"/>
</dbReference>
<evidence type="ECO:0000256" key="3">
    <source>
        <dbReference type="ARBA" id="ARBA00012438"/>
    </source>
</evidence>
<gene>
    <name evidence="23" type="ORF">ALO81_05210</name>
</gene>
<dbReference type="InterPro" id="IPR035965">
    <property type="entry name" value="PAS-like_dom_sf"/>
</dbReference>
<dbReference type="InterPro" id="IPR013656">
    <property type="entry name" value="PAS_4"/>
</dbReference>
<evidence type="ECO:0000256" key="12">
    <source>
        <dbReference type="ARBA" id="ARBA00022840"/>
    </source>
</evidence>
<dbReference type="Gene3D" id="1.20.120.160">
    <property type="entry name" value="HPT domain"/>
    <property type="match status" value="1"/>
</dbReference>
<feature type="modified residue" description="4-aspartylphosphate" evidence="17">
    <location>
        <position position="1038"/>
    </location>
</feature>
<keyword evidence="4" id="KW-1003">Cell membrane</keyword>
<comment type="subcellular location">
    <subcellularLocation>
        <location evidence="2">Cell inner membrane</location>
        <topology evidence="2">Multi-pass membrane protein</topology>
    </subcellularLocation>
</comment>
<evidence type="ECO:0000259" key="21">
    <source>
        <dbReference type="PROSITE" id="PS50113"/>
    </source>
</evidence>
<dbReference type="InterPro" id="IPR036097">
    <property type="entry name" value="HisK_dim/P_sf"/>
</dbReference>
<dbReference type="InterPro" id="IPR003661">
    <property type="entry name" value="HisK_dim/P_dom"/>
</dbReference>
<dbReference type="Pfam" id="PF08448">
    <property type="entry name" value="PAS_4"/>
    <property type="match status" value="1"/>
</dbReference>
<dbReference type="InterPro" id="IPR036890">
    <property type="entry name" value="HATPase_C_sf"/>
</dbReference>
<evidence type="ECO:0000256" key="9">
    <source>
        <dbReference type="ARBA" id="ARBA00022729"/>
    </source>
</evidence>
<dbReference type="EMBL" id="LJPX01000358">
    <property type="protein sequence ID" value="KPW71382.1"/>
    <property type="molecule type" value="Genomic_DNA"/>
</dbReference>
<evidence type="ECO:0000256" key="17">
    <source>
        <dbReference type="PROSITE-ProRule" id="PRU00169"/>
    </source>
</evidence>
<dbReference type="CDD" id="cd16922">
    <property type="entry name" value="HATPase_EvgS-ArcB-TorS-like"/>
    <property type="match status" value="1"/>
</dbReference>
<dbReference type="InterPro" id="IPR001638">
    <property type="entry name" value="Solute-binding_3/MltF_N"/>
</dbReference>
<evidence type="ECO:0000256" key="15">
    <source>
        <dbReference type="ARBA" id="ARBA00023136"/>
    </source>
</evidence>
<evidence type="ECO:0000259" key="19">
    <source>
        <dbReference type="PROSITE" id="PS50110"/>
    </source>
</evidence>
<dbReference type="Gene3D" id="3.30.450.20">
    <property type="entry name" value="PAS domain"/>
    <property type="match status" value="1"/>
</dbReference>